<dbReference type="RefSeq" id="WP_089661585.1">
    <property type="nucleotide sequence ID" value="NZ_LT629745.1"/>
</dbReference>
<keyword evidence="1" id="KW-0472">Membrane</keyword>
<evidence type="ECO:0000313" key="3">
    <source>
        <dbReference type="Proteomes" id="UP000198858"/>
    </source>
</evidence>
<gene>
    <name evidence="2" type="ORF">SAMN04488552_1075</name>
</gene>
<dbReference type="STRING" id="1250231.SAMN04488552_1075"/>
<dbReference type="EMBL" id="LT629745">
    <property type="protein sequence ID" value="SDR79788.1"/>
    <property type="molecule type" value="Genomic_DNA"/>
</dbReference>
<proteinExistence type="predicted"/>
<dbReference type="AlphaFoldDB" id="A0A1H1LYV2"/>
<keyword evidence="1" id="KW-0812">Transmembrane</keyword>
<evidence type="ECO:0000313" key="2">
    <source>
        <dbReference type="EMBL" id="SDR79788.1"/>
    </source>
</evidence>
<evidence type="ECO:0000256" key="1">
    <source>
        <dbReference type="SAM" id="Phobius"/>
    </source>
</evidence>
<accession>A0A1H1LYV2</accession>
<feature type="transmembrane region" description="Helical" evidence="1">
    <location>
        <begin position="116"/>
        <end position="140"/>
    </location>
</feature>
<protein>
    <submittedName>
        <fullName evidence="2">Uncharacterized protein</fullName>
    </submittedName>
</protein>
<name>A0A1H1LYV2_9FLAO</name>
<feature type="transmembrane region" description="Helical" evidence="1">
    <location>
        <begin position="78"/>
        <end position="96"/>
    </location>
</feature>
<feature type="transmembrane region" description="Helical" evidence="1">
    <location>
        <begin position="7"/>
        <end position="27"/>
    </location>
</feature>
<feature type="transmembrane region" description="Helical" evidence="1">
    <location>
        <begin position="47"/>
        <end position="71"/>
    </location>
</feature>
<organism evidence="2 3">
    <name type="scientific">Christiangramia echinicola</name>
    <dbReference type="NCBI Taxonomy" id="279359"/>
    <lineage>
        <taxon>Bacteria</taxon>
        <taxon>Pseudomonadati</taxon>
        <taxon>Bacteroidota</taxon>
        <taxon>Flavobacteriia</taxon>
        <taxon>Flavobacteriales</taxon>
        <taxon>Flavobacteriaceae</taxon>
        <taxon>Christiangramia</taxon>
    </lineage>
</organism>
<sequence length="145" mass="15352">MTLHKILKYLALVLGVIGMILLGRIIATGDDAIKASADLQGSHLDPYMWIAYLVLAAVVVLVTIFVIVGLFRGNIKNTIIAIGSFLVIVVVAYVLSDGTAKELKDGSMLSASGDHWVGAGLYTFYILAAIAIGAMVFSGIKKLAK</sequence>
<keyword evidence="3" id="KW-1185">Reference proteome</keyword>
<dbReference type="Proteomes" id="UP000198858">
    <property type="component" value="Chromosome I"/>
</dbReference>
<keyword evidence="1" id="KW-1133">Transmembrane helix</keyword>
<reference evidence="2 3" key="1">
    <citation type="submission" date="2016-10" db="EMBL/GenBank/DDBJ databases">
        <authorList>
            <person name="Varghese N."/>
            <person name="Submissions S."/>
        </authorList>
    </citation>
    <scope>NUCLEOTIDE SEQUENCE [LARGE SCALE GENOMIC DNA]</scope>
    <source>
        <strain evidence="2 3">Mar_2010_102</strain>
    </source>
</reference>